<dbReference type="InterPro" id="IPR052055">
    <property type="entry name" value="Hepadnavirus_pol/RT"/>
</dbReference>
<evidence type="ECO:0000259" key="2">
    <source>
        <dbReference type="Pfam" id="PF00078"/>
    </source>
</evidence>
<dbReference type="OMA" id="IREYKIN"/>
<accession>A0A1Y1IAU7</accession>
<reference evidence="3 4" key="1">
    <citation type="journal article" date="2014" name="Nat. Commun.">
        <title>Klebsormidium flaccidum genome reveals primary factors for plant terrestrial adaptation.</title>
        <authorList>
            <person name="Hori K."/>
            <person name="Maruyama F."/>
            <person name="Fujisawa T."/>
            <person name="Togashi T."/>
            <person name="Yamamoto N."/>
            <person name="Seo M."/>
            <person name="Sato S."/>
            <person name="Yamada T."/>
            <person name="Mori H."/>
            <person name="Tajima N."/>
            <person name="Moriyama T."/>
            <person name="Ikeuchi M."/>
            <person name="Watanabe M."/>
            <person name="Wada H."/>
            <person name="Kobayashi K."/>
            <person name="Saito M."/>
            <person name="Masuda T."/>
            <person name="Sasaki-Sekimoto Y."/>
            <person name="Mashiguchi K."/>
            <person name="Awai K."/>
            <person name="Shimojima M."/>
            <person name="Masuda S."/>
            <person name="Iwai M."/>
            <person name="Nobusawa T."/>
            <person name="Narise T."/>
            <person name="Kondo S."/>
            <person name="Saito H."/>
            <person name="Sato R."/>
            <person name="Murakawa M."/>
            <person name="Ihara Y."/>
            <person name="Oshima-Yamada Y."/>
            <person name="Ohtaka K."/>
            <person name="Satoh M."/>
            <person name="Sonobe K."/>
            <person name="Ishii M."/>
            <person name="Ohtani R."/>
            <person name="Kanamori-Sato M."/>
            <person name="Honoki R."/>
            <person name="Miyazaki D."/>
            <person name="Mochizuki H."/>
            <person name="Umetsu J."/>
            <person name="Higashi K."/>
            <person name="Shibata D."/>
            <person name="Kamiya Y."/>
            <person name="Sato N."/>
            <person name="Nakamura Y."/>
            <person name="Tabata S."/>
            <person name="Ida S."/>
            <person name="Kurokawa K."/>
            <person name="Ohta H."/>
        </authorList>
    </citation>
    <scope>NUCLEOTIDE SEQUENCE [LARGE SCALE GENOMIC DNA]</scope>
    <source>
        <strain evidence="3 4">NIES-2285</strain>
    </source>
</reference>
<feature type="chain" id="PRO_5012463124" description="Reverse transcriptase domain-containing protein" evidence="1">
    <location>
        <begin position="16"/>
        <end position="491"/>
    </location>
</feature>
<dbReference type="GO" id="GO:0003676">
    <property type="term" value="F:nucleic acid binding"/>
    <property type="evidence" value="ECO:0007669"/>
    <property type="project" value="InterPro"/>
</dbReference>
<proteinExistence type="predicted"/>
<dbReference type="InterPro" id="IPR043502">
    <property type="entry name" value="DNA/RNA_pol_sf"/>
</dbReference>
<dbReference type="AlphaFoldDB" id="A0A1Y1IAU7"/>
<gene>
    <name evidence="3" type="ORF">KFL_003960010</name>
</gene>
<dbReference type="Gene3D" id="3.30.420.10">
    <property type="entry name" value="Ribonuclease H-like superfamily/Ribonuclease H"/>
    <property type="match status" value="1"/>
</dbReference>
<dbReference type="EMBL" id="DF237345">
    <property type="protein sequence ID" value="GAQ88040.1"/>
    <property type="molecule type" value="Genomic_DNA"/>
</dbReference>
<name>A0A1Y1IAU7_KLENI</name>
<evidence type="ECO:0000256" key="1">
    <source>
        <dbReference type="SAM" id="SignalP"/>
    </source>
</evidence>
<dbReference type="Gene3D" id="3.10.10.10">
    <property type="entry name" value="HIV Type 1 Reverse Transcriptase, subunit A, domain 1"/>
    <property type="match status" value="1"/>
</dbReference>
<dbReference type="OrthoDB" id="6134629at2759"/>
<evidence type="ECO:0000313" key="4">
    <source>
        <dbReference type="Proteomes" id="UP000054558"/>
    </source>
</evidence>
<keyword evidence="4" id="KW-1185">Reference proteome</keyword>
<dbReference type="Proteomes" id="UP000054558">
    <property type="component" value="Unassembled WGS sequence"/>
</dbReference>
<feature type="signal peptide" evidence="1">
    <location>
        <begin position="1"/>
        <end position="15"/>
    </location>
</feature>
<evidence type="ECO:0000313" key="3">
    <source>
        <dbReference type="EMBL" id="GAQ88040.1"/>
    </source>
</evidence>
<sequence length="491" mass="54263">ILKLLLWGAVSIVEPGDETVVVVNPLGVADQDGKLRLFLNARYVNLFLKELPFKYQRLRDVLAFTLENYFMSTWDLKSGYYHVMLHPSFRKFMGFRVGRLLFHYNVPAFGLSQACFLFTKLMNEPAKTLRSHGVPISDYIDDGFTAAATFLRCLLQSLAAVAKLLGALGALFRPSQMPFPSGANPAVARLPGGLRNQTIQWPHPVTLRADVDASGIGFGGEIQAGGHAPVPFTGSFDLDVAGSASAVRELTGYIAALEVAAQIRPEDLNGGTLLITGDSQPAINTINNFRSNNPPLNRLLRRLFDLCTTLGCDVQARWVPRRNLTRANALSREPDSSDWGLALAVVGDVIRHFGVTPSLDVFASARHHVCPRFISRFYEPGCTAVQAMRTDWRAHLQNQEVAWVFPPAHLAHAAIGIIREYKINAILITRFQKQSNEWLGLRVAARQHASEPFFIPKSESSCIPSLRVPSRTINPAFLGLAAIHIYWPLST</sequence>
<dbReference type="InterPro" id="IPR036397">
    <property type="entry name" value="RNaseH_sf"/>
</dbReference>
<dbReference type="InterPro" id="IPR043128">
    <property type="entry name" value="Rev_trsase/Diguanyl_cyclase"/>
</dbReference>
<feature type="domain" description="Reverse transcriptase" evidence="2">
    <location>
        <begin position="51"/>
        <end position="169"/>
    </location>
</feature>
<dbReference type="InterPro" id="IPR000477">
    <property type="entry name" value="RT_dom"/>
</dbReference>
<dbReference type="Gene3D" id="3.30.70.270">
    <property type="match status" value="1"/>
</dbReference>
<dbReference type="Pfam" id="PF00078">
    <property type="entry name" value="RVT_1"/>
    <property type="match status" value="1"/>
</dbReference>
<feature type="non-terminal residue" evidence="3">
    <location>
        <position position="1"/>
    </location>
</feature>
<protein>
    <recommendedName>
        <fullName evidence="2">Reverse transcriptase domain-containing protein</fullName>
    </recommendedName>
</protein>
<dbReference type="PANTHER" id="PTHR33050">
    <property type="entry name" value="REVERSE TRANSCRIPTASE DOMAIN-CONTAINING PROTEIN"/>
    <property type="match status" value="1"/>
</dbReference>
<organism evidence="3 4">
    <name type="scientific">Klebsormidium nitens</name>
    <name type="common">Green alga</name>
    <name type="synonym">Ulothrix nitens</name>
    <dbReference type="NCBI Taxonomy" id="105231"/>
    <lineage>
        <taxon>Eukaryota</taxon>
        <taxon>Viridiplantae</taxon>
        <taxon>Streptophyta</taxon>
        <taxon>Klebsormidiophyceae</taxon>
        <taxon>Klebsormidiales</taxon>
        <taxon>Klebsormidiaceae</taxon>
        <taxon>Klebsormidium</taxon>
    </lineage>
</organism>
<dbReference type="SUPFAM" id="SSF56672">
    <property type="entry name" value="DNA/RNA polymerases"/>
    <property type="match status" value="1"/>
</dbReference>
<dbReference type="PANTHER" id="PTHR33050:SF7">
    <property type="entry name" value="RIBONUCLEASE H"/>
    <property type="match status" value="1"/>
</dbReference>
<keyword evidence="1" id="KW-0732">Signal</keyword>